<protein>
    <submittedName>
        <fullName evidence="1">Uncharacterized protein</fullName>
    </submittedName>
</protein>
<sequence length="60" mass="7428">MTEERKRVCCNCGNCIRYQTKDGIQCRCAIDDQHIDYLQCFEHWCRRWKRERKWDGEENA</sequence>
<reference evidence="1" key="1">
    <citation type="journal article" date="2021" name="Proc. Natl. Acad. Sci. U.S.A.">
        <title>A Catalog of Tens of Thousands of Viruses from Human Metagenomes Reveals Hidden Associations with Chronic Diseases.</title>
        <authorList>
            <person name="Tisza M.J."/>
            <person name="Buck C.B."/>
        </authorList>
    </citation>
    <scope>NUCLEOTIDE SEQUENCE</scope>
    <source>
        <strain evidence="1">CtrCv3</strain>
    </source>
</reference>
<evidence type="ECO:0000313" key="1">
    <source>
        <dbReference type="EMBL" id="DAF48697.1"/>
    </source>
</evidence>
<organism evidence="1">
    <name type="scientific">Siphoviridae sp. ctrCv3</name>
    <dbReference type="NCBI Taxonomy" id="2827954"/>
    <lineage>
        <taxon>Viruses</taxon>
        <taxon>Duplodnaviria</taxon>
        <taxon>Heunggongvirae</taxon>
        <taxon>Uroviricota</taxon>
        <taxon>Caudoviricetes</taxon>
    </lineage>
</organism>
<dbReference type="EMBL" id="BK032572">
    <property type="protein sequence ID" value="DAF48697.1"/>
    <property type="molecule type" value="Genomic_DNA"/>
</dbReference>
<accession>A0A8S5SCM7</accession>
<name>A0A8S5SCM7_9CAUD</name>
<proteinExistence type="predicted"/>